<sequence>MRQGIDARVLVSPDFSEDAVYDLVFCVDCPQVFAMCELRGFRYVAECHTSYLENRKYLRQLPAACERIVVPSTLFGERLRAELSERAARNIVTLRNFIPWDMERVREDFRRPGWVRTPLLFFGRMDRHKNPLMLLDALALLERRGDHRFFALLCGPQSPEIDMQKAIDRRDLQAQVIVVPPVPFSATDEWLRLVRDSGGIYVSPSRGESFGLAAAEAICVGMPVLLSDIAEHRFLVDGFGDDFVFTLDSVSALAEKIVRIKDGYQEFSAHMERARDRFSSSAFMEDWRTMLDGLKK</sequence>
<dbReference type="RefSeq" id="WP_317703424.1">
    <property type="nucleotide sequence ID" value="NZ_CP136921.1"/>
</dbReference>
<evidence type="ECO:0000313" key="3">
    <source>
        <dbReference type="Proteomes" id="UP001303211"/>
    </source>
</evidence>
<dbReference type="Gene3D" id="3.40.50.2000">
    <property type="entry name" value="Glycogen Phosphorylase B"/>
    <property type="match status" value="2"/>
</dbReference>
<organism evidence="2 3">
    <name type="scientific">Diaphorobacter limosus</name>
    <dbReference type="NCBI Taxonomy" id="3036128"/>
    <lineage>
        <taxon>Bacteria</taxon>
        <taxon>Pseudomonadati</taxon>
        <taxon>Pseudomonadota</taxon>
        <taxon>Betaproteobacteria</taxon>
        <taxon>Burkholderiales</taxon>
        <taxon>Comamonadaceae</taxon>
        <taxon>Diaphorobacter</taxon>
    </lineage>
</organism>
<reference evidence="2 3" key="1">
    <citation type="submission" date="2023-03" db="EMBL/GenBank/DDBJ databases">
        <title>Diaphorobacter basophil sp. nov., isolated from a sewage-treatment plant.</title>
        <authorList>
            <person name="Yang K."/>
        </authorList>
    </citation>
    <scope>NUCLEOTIDE SEQUENCE [LARGE SCALE GENOMIC DNA]</scope>
    <source>
        <strain evidence="2 3">Y-1</strain>
    </source>
</reference>
<dbReference type="SUPFAM" id="SSF53756">
    <property type="entry name" value="UDP-Glycosyltransferase/glycogen phosphorylase"/>
    <property type="match status" value="1"/>
</dbReference>
<dbReference type="PANTHER" id="PTHR12526">
    <property type="entry name" value="GLYCOSYLTRANSFERASE"/>
    <property type="match status" value="1"/>
</dbReference>
<evidence type="ECO:0000313" key="2">
    <source>
        <dbReference type="EMBL" id="WOO34096.1"/>
    </source>
</evidence>
<dbReference type="PANTHER" id="PTHR12526:SF630">
    <property type="entry name" value="GLYCOSYLTRANSFERASE"/>
    <property type="match status" value="1"/>
</dbReference>
<proteinExistence type="predicted"/>
<dbReference type="EMBL" id="CP136921">
    <property type="protein sequence ID" value="WOO34096.1"/>
    <property type="molecule type" value="Genomic_DNA"/>
</dbReference>
<name>A0ABZ0J7D5_9BURK</name>
<dbReference type="EC" id="2.4.-.-" evidence="2"/>
<evidence type="ECO:0000259" key="1">
    <source>
        <dbReference type="Pfam" id="PF00534"/>
    </source>
</evidence>
<keyword evidence="2" id="KW-0328">Glycosyltransferase</keyword>
<keyword evidence="3" id="KW-1185">Reference proteome</keyword>
<accession>A0ABZ0J7D5</accession>
<dbReference type="CDD" id="cd03801">
    <property type="entry name" value="GT4_PimA-like"/>
    <property type="match status" value="1"/>
</dbReference>
<dbReference type="InterPro" id="IPR001296">
    <property type="entry name" value="Glyco_trans_1"/>
</dbReference>
<protein>
    <submittedName>
        <fullName evidence="2">Glycosyltransferase family 4 protein</fullName>
        <ecNumber evidence="2">2.4.-.-</ecNumber>
    </submittedName>
</protein>
<dbReference type="GO" id="GO:0016757">
    <property type="term" value="F:glycosyltransferase activity"/>
    <property type="evidence" value="ECO:0007669"/>
    <property type="project" value="UniProtKB-KW"/>
</dbReference>
<dbReference type="Pfam" id="PF00534">
    <property type="entry name" value="Glycos_transf_1"/>
    <property type="match status" value="1"/>
</dbReference>
<gene>
    <name evidence="2" type="ORF">P4826_08580</name>
</gene>
<keyword evidence="2" id="KW-0808">Transferase</keyword>
<dbReference type="Proteomes" id="UP001303211">
    <property type="component" value="Chromosome"/>
</dbReference>
<feature type="domain" description="Glycosyl transferase family 1" evidence="1">
    <location>
        <begin position="119"/>
        <end position="267"/>
    </location>
</feature>